<dbReference type="EMBL" id="RSCL01000022">
    <property type="protein sequence ID" value="RUT00860.1"/>
    <property type="molecule type" value="Genomic_DNA"/>
</dbReference>
<comment type="caution">
    <text evidence="1">The sequence shown here is derived from an EMBL/GenBank/DDBJ whole genome shotgun (WGS) entry which is preliminary data.</text>
</comment>
<sequence>MSQNVAMVDVLAKGWEVSANTSQISVEYTVFTPICTIEAPTNNKQTPKANSEIKYKQNLLLLKFLEFFIVNSNYILLNCTANW</sequence>
<evidence type="ECO:0000313" key="2">
    <source>
        <dbReference type="Proteomes" id="UP000271624"/>
    </source>
</evidence>
<proteinExistence type="predicted"/>
<gene>
    <name evidence="1" type="ORF">DSM106972_072690</name>
</gene>
<keyword evidence="2" id="KW-1185">Reference proteome</keyword>
<dbReference type="Proteomes" id="UP000271624">
    <property type="component" value="Unassembled WGS sequence"/>
</dbReference>
<name>A0A3S1CDX7_9CYAN</name>
<reference evidence="1" key="2">
    <citation type="journal article" date="2019" name="Genome Biol. Evol.">
        <title>Day and night: Metabolic profiles and evolutionary relationships of six axenic non-marine cyanobacteria.</title>
        <authorList>
            <person name="Will S.E."/>
            <person name="Henke P."/>
            <person name="Boedeker C."/>
            <person name="Huang S."/>
            <person name="Brinkmann H."/>
            <person name="Rohde M."/>
            <person name="Jarek M."/>
            <person name="Friedl T."/>
            <person name="Seufert S."/>
            <person name="Schumacher M."/>
            <person name="Overmann J."/>
            <person name="Neumann-Schaal M."/>
            <person name="Petersen J."/>
        </authorList>
    </citation>
    <scope>NUCLEOTIDE SEQUENCE [LARGE SCALE GENOMIC DNA]</scope>
    <source>
        <strain evidence="1">PCC 7102</strain>
    </source>
</reference>
<organism evidence="1 2">
    <name type="scientific">Dulcicalothrix desertica PCC 7102</name>
    <dbReference type="NCBI Taxonomy" id="232991"/>
    <lineage>
        <taxon>Bacteria</taxon>
        <taxon>Bacillati</taxon>
        <taxon>Cyanobacteriota</taxon>
        <taxon>Cyanophyceae</taxon>
        <taxon>Nostocales</taxon>
        <taxon>Calotrichaceae</taxon>
        <taxon>Dulcicalothrix</taxon>
    </lineage>
</organism>
<accession>A0A3S1CDX7</accession>
<evidence type="ECO:0000313" key="1">
    <source>
        <dbReference type="EMBL" id="RUT00860.1"/>
    </source>
</evidence>
<protein>
    <submittedName>
        <fullName evidence="1">Uncharacterized protein</fullName>
    </submittedName>
</protein>
<reference evidence="1" key="1">
    <citation type="submission" date="2018-12" db="EMBL/GenBank/DDBJ databases">
        <authorList>
            <person name="Will S."/>
            <person name="Neumann-Schaal M."/>
            <person name="Henke P."/>
        </authorList>
    </citation>
    <scope>NUCLEOTIDE SEQUENCE</scope>
    <source>
        <strain evidence="1">PCC 7102</strain>
    </source>
</reference>
<dbReference type="AlphaFoldDB" id="A0A3S1CDX7"/>